<dbReference type="GO" id="GO:0055036">
    <property type="term" value="C:virion membrane"/>
    <property type="evidence" value="ECO:0007669"/>
    <property type="project" value="UniProtKB-SubCell"/>
</dbReference>
<comment type="subcellular location">
    <subcellularLocation>
        <location evidence="1">Host cell membrane</location>
    </subcellularLocation>
    <subcellularLocation>
        <location evidence="2">Virion membrane</location>
    </subcellularLocation>
</comment>
<evidence type="ECO:0000256" key="12">
    <source>
        <dbReference type="SAM" id="MobiDB-lite"/>
    </source>
</evidence>
<evidence type="ECO:0000256" key="4">
    <source>
        <dbReference type="ARBA" id="ARBA00022511"/>
    </source>
</evidence>
<evidence type="ECO:0000256" key="7">
    <source>
        <dbReference type="ARBA" id="ARBA00022804"/>
    </source>
</evidence>
<keyword evidence="7" id="KW-1161">Viral attachment to host cell</keyword>
<dbReference type="CDD" id="cd09851">
    <property type="entry name" value="HTLV-1-like_HR1-HR2"/>
    <property type="match status" value="1"/>
</dbReference>
<evidence type="ECO:0000256" key="13">
    <source>
        <dbReference type="SAM" id="Phobius"/>
    </source>
</evidence>
<dbReference type="GO" id="GO:0020002">
    <property type="term" value="C:host cell plasma membrane"/>
    <property type="evidence" value="ECO:0007669"/>
    <property type="project" value="UniProtKB-SubCell"/>
</dbReference>
<name>A0A8K1WIW5_9RETR</name>
<keyword evidence="6" id="KW-1162">Viral penetration into host cytoplasm</keyword>
<evidence type="ECO:0000313" key="14">
    <source>
        <dbReference type="EMBL" id="UGO47158.1"/>
    </source>
</evidence>
<protein>
    <submittedName>
        <fullName evidence="14">Envelope protein</fullName>
    </submittedName>
</protein>
<dbReference type="PANTHER" id="PTHR10424">
    <property type="entry name" value="VIRAL ENVELOPE PROTEIN"/>
    <property type="match status" value="1"/>
</dbReference>
<organism evidence="14">
    <name type="scientific">Retroviridae sp</name>
    <dbReference type="NCBI Taxonomy" id="2681591"/>
    <lineage>
        <taxon>Viruses</taxon>
        <taxon>Riboviria</taxon>
        <taxon>Pararnavirae</taxon>
        <taxon>Artverviricota</taxon>
        <taxon>Revtraviricetes</taxon>
        <taxon>Ortervirales</taxon>
        <taxon>Retroviridae</taxon>
    </lineage>
</organism>
<evidence type="ECO:0000256" key="6">
    <source>
        <dbReference type="ARBA" id="ARBA00022595"/>
    </source>
</evidence>
<dbReference type="GO" id="GO:0019031">
    <property type="term" value="C:viral envelope"/>
    <property type="evidence" value="ECO:0007669"/>
    <property type="project" value="UniProtKB-KW"/>
</dbReference>
<keyword evidence="3" id="KW-1168">Fusion of virus membrane with host membrane</keyword>
<dbReference type="GO" id="GO:0019064">
    <property type="term" value="P:fusion of virus membrane with host plasma membrane"/>
    <property type="evidence" value="ECO:0007669"/>
    <property type="project" value="UniProtKB-KW"/>
</dbReference>
<dbReference type="Gene3D" id="1.10.287.210">
    <property type="match status" value="1"/>
</dbReference>
<evidence type="ECO:0000256" key="2">
    <source>
        <dbReference type="ARBA" id="ARBA00004182"/>
    </source>
</evidence>
<evidence type="ECO:0000256" key="8">
    <source>
        <dbReference type="ARBA" id="ARBA00022844"/>
    </source>
</evidence>
<keyword evidence="11" id="KW-0325">Glycoprotein</keyword>
<evidence type="ECO:0000256" key="3">
    <source>
        <dbReference type="ARBA" id="ARBA00022506"/>
    </source>
</evidence>
<dbReference type="SUPFAM" id="SSF58069">
    <property type="entry name" value="Virus ectodomain"/>
    <property type="match status" value="1"/>
</dbReference>
<keyword evidence="7" id="KW-0945">Host-virus interaction</keyword>
<evidence type="ECO:0000256" key="9">
    <source>
        <dbReference type="ARBA" id="ARBA00022870"/>
    </source>
</evidence>
<keyword evidence="10 13" id="KW-0472">Membrane</keyword>
<evidence type="ECO:0000256" key="5">
    <source>
        <dbReference type="ARBA" id="ARBA00022521"/>
    </source>
</evidence>
<keyword evidence="4" id="KW-1032">Host cell membrane</keyword>
<dbReference type="Pfam" id="PF00429">
    <property type="entry name" value="TLV_coat"/>
    <property type="match status" value="1"/>
</dbReference>
<keyword evidence="13" id="KW-0812">Transmembrane</keyword>
<reference evidence="14" key="1">
    <citation type="submission" date="2021-11" db="EMBL/GenBank/DDBJ databases">
        <authorList>
            <person name="Dai Z."/>
            <person name="Zhang W."/>
        </authorList>
    </citation>
    <scope>NUCLEOTIDE SEQUENCE</scope>
    <source>
        <strain evidence="14">MPERV</strain>
    </source>
</reference>
<keyword evidence="14" id="KW-0261">Viral envelope protein</keyword>
<dbReference type="GO" id="GO:0019062">
    <property type="term" value="P:virion attachment to host cell"/>
    <property type="evidence" value="ECO:0007669"/>
    <property type="project" value="UniProtKB-KW"/>
</dbReference>
<dbReference type="InterPro" id="IPR008981">
    <property type="entry name" value="FMuLV_rcpt-bd"/>
</dbReference>
<keyword evidence="3" id="KW-1160">Virus entry into host cell</keyword>
<evidence type="ECO:0000256" key="1">
    <source>
        <dbReference type="ARBA" id="ARBA00004165"/>
    </source>
</evidence>
<dbReference type="EMBL" id="OL519619">
    <property type="protein sequence ID" value="UGO47158.1"/>
    <property type="molecule type" value="Genomic_RNA"/>
</dbReference>
<sequence>MIAFELCAIVLVLCSLPPGRCSSPQQSHNLTWEVISGTGNVVWSVSKIAHPYSWWPDLYPDLCTLAIDAANWGLEGHTDFQKPPSSPGSLGSPPWGGCGEPSKRRELKTLTFYVCPGYHRSQALNWKCQGLSDFYCASWSCETSGDTYWRPSSSWDLIKVTANYTHSNRGNDGTCNTWCHPLRIEFTNPGKRSTSWTTGATWGLRLYQSGYDNGVSFTIKLKAEPLPAVPVGPNAVLRDQPRLPAPPAPTLAPPADAATPSFASTLNRPTFLPSTGRRFLNLLEGAFRVLNTTNPNSTESCWLCFSSSPPYYEGLGLLGNFNNTTSHEACSWGSQKLTLTEVTGKATCLGTIPSTHKSLCNHTLPIVSSGENRYLVPPRQGWWACNTGLTPCVSTSVFNSSHDFCVMVQLVPRLIYHDDSSFVTEFDPKNRYKRELVSLTLATLVGVGIAAGVGTGTAAIIQGNQNYEGLRIAIDDDLKTIEQSITKLEESLTSLSEVVLQNRRGLDLLLLKDGGLCAALREECCFYADHSGIVRDSMSKLRERLDQRKREREASQSPFESWFTKSPWLTTLIPTILGPLAGLLLLVSFGPWALRKLTAFIREQVDQLVKPAVAVHYHRLTACDEESYTEPTNAPGLQFSTLQAPQPWYHRFWHRN</sequence>
<dbReference type="InterPro" id="IPR018154">
    <property type="entry name" value="TLV/ENV_coat_polyprotein"/>
</dbReference>
<dbReference type="PANTHER" id="PTHR10424:SF82">
    <property type="entry name" value="ENVELOPE GLYCOPROTEIN-RELATED"/>
    <property type="match status" value="1"/>
</dbReference>
<feature type="transmembrane region" description="Helical" evidence="13">
    <location>
        <begin position="568"/>
        <end position="594"/>
    </location>
</feature>
<evidence type="ECO:0000256" key="10">
    <source>
        <dbReference type="ARBA" id="ARBA00023136"/>
    </source>
</evidence>
<feature type="region of interest" description="Disordered" evidence="12">
    <location>
        <begin position="242"/>
        <end position="264"/>
    </location>
</feature>
<keyword evidence="5" id="KW-1169">Fusion of virus membrane with host cell membrane</keyword>
<evidence type="ECO:0000256" key="11">
    <source>
        <dbReference type="ARBA" id="ARBA00023180"/>
    </source>
</evidence>
<feature type="region of interest" description="Disordered" evidence="12">
    <location>
        <begin position="78"/>
        <end position="100"/>
    </location>
</feature>
<feature type="compositionally biased region" description="Pro residues" evidence="12">
    <location>
        <begin position="243"/>
        <end position="252"/>
    </location>
</feature>
<accession>A0A8K1WIW5</accession>
<dbReference type="SUPFAM" id="SSF49830">
    <property type="entry name" value="ENV polyprotein, receptor-binding domain"/>
    <property type="match status" value="1"/>
</dbReference>
<keyword evidence="13" id="KW-1133">Transmembrane helix</keyword>
<proteinExistence type="predicted"/>
<keyword evidence="8" id="KW-0946">Virion</keyword>
<dbReference type="Gene3D" id="3.90.310.10">
    <property type="entry name" value="ENV polyprotein, receptor-binding domain"/>
    <property type="match status" value="1"/>
</dbReference>
<dbReference type="GO" id="GO:0046718">
    <property type="term" value="P:symbiont entry into host cell"/>
    <property type="evidence" value="ECO:0007669"/>
    <property type="project" value="UniProtKB-KW"/>
</dbReference>
<keyword evidence="9" id="KW-1043">Host membrane</keyword>